<dbReference type="Proteomes" id="UP001597526">
    <property type="component" value="Unassembled WGS sequence"/>
</dbReference>
<reference evidence="3" key="1">
    <citation type="journal article" date="2019" name="Int. J. Syst. Evol. Microbiol.">
        <title>The Global Catalogue of Microorganisms (GCM) 10K type strain sequencing project: providing services to taxonomists for standard genome sequencing and annotation.</title>
        <authorList>
            <consortium name="The Broad Institute Genomics Platform"/>
            <consortium name="The Broad Institute Genome Sequencing Center for Infectious Disease"/>
            <person name="Wu L."/>
            <person name="Ma J."/>
        </authorList>
    </citation>
    <scope>NUCLEOTIDE SEQUENCE [LARGE SCALE GENOMIC DNA]</scope>
    <source>
        <strain evidence="3">KCTC 52368</strain>
    </source>
</reference>
<protein>
    <submittedName>
        <fullName evidence="2">DUF6268 family outer membrane beta-barrel protein</fullName>
    </submittedName>
</protein>
<proteinExistence type="predicted"/>
<dbReference type="InterPro" id="IPR046235">
    <property type="entry name" value="DUF6268"/>
</dbReference>
<sequence length="294" mass="33816">MYNTGVTSIGVLILLFFAGIFCHAQSTDLLRIETTHVPENNSGIETTRYRFLVNVPIKLKNDKYLVTGAEYNRFDFETSVQFPFETRELNRLYVIDLNLGYITKWNDNWRLIGIVTPRLASNFTGEILAEDMRLNLTATLLKDVKDIEKPFRLALGLAYNSNAGLPFPLPLVIYYKRFHPNWSYTLGIPRMNFKYHPSKKHTLQTALLLDGYYINIQNDIVLPDAELGSNISLSALVGAFGYQYHITKYISLYGLFGYTLTQNGVLRDDWRNEVFLLNNQGNMYFRGGFKIGIF</sequence>
<evidence type="ECO:0000259" key="1">
    <source>
        <dbReference type="Pfam" id="PF19783"/>
    </source>
</evidence>
<comment type="caution">
    <text evidence="2">The sequence shown here is derived from an EMBL/GenBank/DDBJ whole genome shotgun (WGS) entry which is preliminary data.</text>
</comment>
<dbReference type="EMBL" id="JBHULB010000006">
    <property type="protein sequence ID" value="MFD2585858.1"/>
    <property type="molecule type" value="Genomic_DNA"/>
</dbReference>
<organism evidence="2 3">
    <name type="scientific">Croceitalea marina</name>
    <dbReference type="NCBI Taxonomy" id="1775166"/>
    <lineage>
        <taxon>Bacteria</taxon>
        <taxon>Pseudomonadati</taxon>
        <taxon>Bacteroidota</taxon>
        <taxon>Flavobacteriia</taxon>
        <taxon>Flavobacteriales</taxon>
        <taxon>Flavobacteriaceae</taxon>
        <taxon>Croceitalea</taxon>
    </lineage>
</organism>
<keyword evidence="3" id="KW-1185">Reference proteome</keyword>
<evidence type="ECO:0000313" key="3">
    <source>
        <dbReference type="Proteomes" id="UP001597526"/>
    </source>
</evidence>
<feature type="domain" description="DUF6268" evidence="1">
    <location>
        <begin position="47"/>
        <end position="291"/>
    </location>
</feature>
<dbReference type="Pfam" id="PF19783">
    <property type="entry name" value="DUF6268"/>
    <property type="match status" value="1"/>
</dbReference>
<dbReference type="RefSeq" id="WP_377765384.1">
    <property type="nucleotide sequence ID" value="NZ_JBHULB010000006.1"/>
</dbReference>
<name>A0ABW5MU11_9FLAO</name>
<accession>A0ABW5MU11</accession>
<evidence type="ECO:0000313" key="2">
    <source>
        <dbReference type="EMBL" id="MFD2585858.1"/>
    </source>
</evidence>
<gene>
    <name evidence="2" type="ORF">ACFSQJ_02880</name>
</gene>